<sequence>MFMLFLFEVGVFVMVCIILNMILHKPDFKFDQSDLSEIQWSAACSISQHSLQSAFDHSKLLLPLHAALYLRAHFSFVFFAIRQKVQLLVVVSGKKVCLCLCLYPFVISCLIYCWFLYNTYSTIKDEDCIVSVNESNEVSHRINELETFSLNLCLHYLGLLLFMFPTISGVYLTCYKVKRLFCRLLDCCLRGYVHVVTAISCCHCLFVTLTCCCLHGERQVLLQRRQSYQRVQSNNWTTDQRKKLVQLSPGVECLRQYLQTDLKNITSYPRRCWYLNCNTLIAYHEAEYVLNEQQLMIYDQLLVKSSVHNAEQIVIAVMVKPYDRAGLMQCSNSSCRADLCASCGVLWHRNQTCKEFQTYFSRLTEEADAAFDDLVKKQNWRHCPRCGLVVDRIEGCYHMTHMGCEKGDNHRTDFCYFCGEELTKKDGEGWRYSKLTNEKHFPNGKLIVHRCLEVYFNSYYCLHYLWYYLPYFSFYYSWRNNDFVFFSFVTFLIDFTLHQNSVSSTFIDFDISIILKFFAFIITKFILDSPM</sequence>
<keyword evidence="8" id="KW-0812">Transmembrane</keyword>
<keyword evidence="2" id="KW-0808">Transferase</keyword>
<dbReference type="InterPro" id="IPR051628">
    <property type="entry name" value="LUBAC_E3_Ligases"/>
</dbReference>
<comment type="caution">
    <text evidence="10">The sequence shown here is derived from an EMBL/GenBank/DDBJ whole genome shotgun (WGS) entry which is preliminary data.</text>
</comment>
<keyword evidence="6" id="KW-0833">Ubl conjugation pathway</keyword>
<evidence type="ECO:0000256" key="6">
    <source>
        <dbReference type="ARBA" id="ARBA00022786"/>
    </source>
</evidence>
<dbReference type="GO" id="GO:0008270">
    <property type="term" value="F:zinc ion binding"/>
    <property type="evidence" value="ECO:0007669"/>
    <property type="project" value="UniProtKB-KW"/>
</dbReference>
<comment type="pathway">
    <text evidence="1">Protein modification; protein ubiquitination.</text>
</comment>
<keyword evidence="4" id="KW-0677">Repeat</keyword>
<feature type="transmembrane region" description="Helical" evidence="8">
    <location>
        <begin position="154"/>
        <end position="174"/>
    </location>
</feature>
<evidence type="ECO:0000256" key="3">
    <source>
        <dbReference type="ARBA" id="ARBA00022723"/>
    </source>
</evidence>
<dbReference type="EMBL" id="ASPP01008059">
    <property type="protein sequence ID" value="ETO26130.1"/>
    <property type="molecule type" value="Genomic_DNA"/>
</dbReference>
<keyword evidence="7" id="KW-0862">Zinc</keyword>
<evidence type="ECO:0000256" key="5">
    <source>
        <dbReference type="ARBA" id="ARBA00022771"/>
    </source>
</evidence>
<evidence type="ECO:0000256" key="2">
    <source>
        <dbReference type="ARBA" id="ARBA00022679"/>
    </source>
</evidence>
<gene>
    <name evidence="10" type="ORF">RFI_11006</name>
</gene>
<dbReference type="CDD" id="cd22584">
    <property type="entry name" value="Rcat_RBR_unk"/>
    <property type="match status" value="1"/>
</dbReference>
<dbReference type="GO" id="GO:0043161">
    <property type="term" value="P:proteasome-mediated ubiquitin-dependent protein catabolic process"/>
    <property type="evidence" value="ECO:0007669"/>
    <property type="project" value="TreeGrafter"/>
</dbReference>
<dbReference type="GO" id="GO:0000151">
    <property type="term" value="C:ubiquitin ligase complex"/>
    <property type="evidence" value="ECO:0007669"/>
    <property type="project" value="TreeGrafter"/>
</dbReference>
<feature type="transmembrane region" description="Helical" evidence="8">
    <location>
        <begin position="96"/>
        <end position="117"/>
    </location>
</feature>
<name>X6NIH8_RETFI</name>
<dbReference type="OrthoDB" id="10009520at2759"/>
<dbReference type="PROSITE" id="PS51873">
    <property type="entry name" value="TRIAD"/>
    <property type="match status" value="1"/>
</dbReference>
<protein>
    <submittedName>
        <fullName evidence="10">IBR domain containing protein</fullName>
    </submittedName>
</protein>
<keyword evidence="8" id="KW-0472">Membrane</keyword>
<evidence type="ECO:0000313" key="11">
    <source>
        <dbReference type="Proteomes" id="UP000023152"/>
    </source>
</evidence>
<dbReference type="AlphaFoldDB" id="X6NIH8"/>
<evidence type="ECO:0000256" key="8">
    <source>
        <dbReference type="SAM" id="Phobius"/>
    </source>
</evidence>
<accession>X6NIH8</accession>
<feature type="domain" description="RING-type" evidence="9">
    <location>
        <begin position="220"/>
        <end position="439"/>
    </location>
</feature>
<reference evidence="10 11" key="1">
    <citation type="journal article" date="2013" name="Curr. Biol.">
        <title>The Genome of the Foraminiferan Reticulomyxa filosa.</title>
        <authorList>
            <person name="Glockner G."/>
            <person name="Hulsmann N."/>
            <person name="Schleicher M."/>
            <person name="Noegel A.A."/>
            <person name="Eichinger L."/>
            <person name="Gallinger C."/>
            <person name="Pawlowski J."/>
            <person name="Sierra R."/>
            <person name="Euteneuer U."/>
            <person name="Pillet L."/>
            <person name="Moustafa A."/>
            <person name="Platzer M."/>
            <person name="Groth M."/>
            <person name="Szafranski K."/>
            <person name="Schliwa M."/>
        </authorList>
    </citation>
    <scope>NUCLEOTIDE SEQUENCE [LARGE SCALE GENOMIC DNA]</scope>
</reference>
<evidence type="ECO:0000256" key="7">
    <source>
        <dbReference type="ARBA" id="ARBA00022833"/>
    </source>
</evidence>
<dbReference type="PANTHER" id="PTHR22770">
    <property type="entry name" value="UBIQUITIN CONJUGATING ENZYME 7 INTERACTING PROTEIN-RELATED"/>
    <property type="match status" value="1"/>
</dbReference>
<dbReference type="SUPFAM" id="SSF57850">
    <property type="entry name" value="RING/U-box"/>
    <property type="match status" value="1"/>
</dbReference>
<feature type="transmembrane region" description="Helical" evidence="8">
    <location>
        <begin position="506"/>
        <end position="527"/>
    </location>
</feature>
<dbReference type="GO" id="GO:0043130">
    <property type="term" value="F:ubiquitin binding"/>
    <property type="evidence" value="ECO:0007669"/>
    <property type="project" value="TreeGrafter"/>
</dbReference>
<evidence type="ECO:0000256" key="1">
    <source>
        <dbReference type="ARBA" id="ARBA00004906"/>
    </source>
</evidence>
<organism evidence="10 11">
    <name type="scientific">Reticulomyxa filosa</name>
    <dbReference type="NCBI Taxonomy" id="46433"/>
    <lineage>
        <taxon>Eukaryota</taxon>
        <taxon>Sar</taxon>
        <taxon>Rhizaria</taxon>
        <taxon>Retaria</taxon>
        <taxon>Foraminifera</taxon>
        <taxon>Monothalamids</taxon>
        <taxon>Reticulomyxidae</taxon>
        <taxon>Reticulomyxa</taxon>
    </lineage>
</organism>
<keyword evidence="11" id="KW-1185">Reference proteome</keyword>
<dbReference type="PANTHER" id="PTHR22770:SF13">
    <property type="entry name" value="RING-TYPE DOMAIN-CONTAINING PROTEIN"/>
    <property type="match status" value="1"/>
</dbReference>
<feature type="transmembrane region" description="Helical" evidence="8">
    <location>
        <begin position="5"/>
        <end position="23"/>
    </location>
</feature>
<evidence type="ECO:0000259" key="9">
    <source>
        <dbReference type="PROSITE" id="PS51873"/>
    </source>
</evidence>
<dbReference type="Gene3D" id="1.20.120.1750">
    <property type="match status" value="1"/>
</dbReference>
<dbReference type="GO" id="GO:0097039">
    <property type="term" value="P:protein linear polyubiquitination"/>
    <property type="evidence" value="ECO:0007669"/>
    <property type="project" value="TreeGrafter"/>
</dbReference>
<proteinExistence type="predicted"/>
<evidence type="ECO:0000313" key="10">
    <source>
        <dbReference type="EMBL" id="ETO26130.1"/>
    </source>
</evidence>
<dbReference type="InterPro" id="IPR044066">
    <property type="entry name" value="TRIAD_supradom"/>
</dbReference>
<evidence type="ECO:0000256" key="4">
    <source>
        <dbReference type="ARBA" id="ARBA00022737"/>
    </source>
</evidence>
<keyword evidence="8" id="KW-1133">Transmembrane helix</keyword>
<keyword evidence="5" id="KW-0863">Zinc-finger</keyword>
<keyword evidence="3" id="KW-0479">Metal-binding</keyword>
<dbReference type="Proteomes" id="UP000023152">
    <property type="component" value="Unassembled WGS sequence"/>
</dbReference>
<dbReference type="GO" id="GO:0004842">
    <property type="term" value="F:ubiquitin-protein transferase activity"/>
    <property type="evidence" value="ECO:0007669"/>
    <property type="project" value="TreeGrafter"/>
</dbReference>
<feature type="transmembrane region" description="Helical" evidence="8">
    <location>
        <begin position="60"/>
        <end position="81"/>
    </location>
</feature>